<proteinExistence type="inferred from homology"/>
<dbReference type="Proteomes" id="UP000324324">
    <property type="component" value="Unassembled WGS sequence"/>
</dbReference>
<dbReference type="PANTHER" id="PTHR43639">
    <property type="entry name" value="OXIDOREDUCTASE, SHORT-CHAIN DEHYDROGENASE/REDUCTASE FAMILY (AFU_ORTHOLOGUE AFUA_5G02870)"/>
    <property type="match status" value="1"/>
</dbReference>
<reference evidence="4 5" key="1">
    <citation type="submission" date="2019-09" db="EMBL/GenBank/DDBJ databases">
        <title>Isolation of a novel species in the genus Cupriavidus from patients with sepsis using whole genome sequencing.</title>
        <authorList>
            <person name="Kweon O.J."/>
            <person name="Lee M.-K."/>
        </authorList>
    </citation>
    <scope>NUCLEOTIDE SEQUENCE [LARGE SCALE GENOMIC DNA]</scope>
    <source>
        <strain evidence="4 5">MKL-01</strain>
    </source>
</reference>
<dbReference type="GO" id="GO:0016491">
    <property type="term" value="F:oxidoreductase activity"/>
    <property type="evidence" value="ECO:0007669"/>
    <property type="project" value="UniProtKB-KW"/>
</dbReference>
<keyword evidence="2" id="KW-0560">Oxidoreductase</keyword>
<dbReference type="InterPro" id="IPR002347">
    <property type="entry name" value="SDR_fam"/>
</dbReference>
<comment type="similarity">
    <text evidence="1">Belongs to the short-chain dehydrogenases/reductases (SDR) family.</text>
</comment>
<evidence type="ECO:0000313" key="5">
    <source>
        <dbReference type="Proteomes" id="UP000324324"/>
    </source>
</evidence>
<comment type="caution">
    <text evidence="4">The sequence shown here is derived from an EMBL/GenBank/DDBJ whole genome shotgun (WGS) entry which is preliminary data.</text>
</comment>
<sequence length="281" mass="29220">MPDFTSSDAAPGSTTASSSASSTQAVAPGPSRGIALVTGGARRIGRAIALELAARGWDIAVHCHRSRDEAEEVAGQIRALGRRAAVLQADLADEAATGGLIAACTAALGTPTCLVNNASLFQYDVATSFSYGSLDTHMRTNVAAPLLLSRELHRALPDDARGVVINLLDQKLDNLNPDFLSYTLSKAALQTATMQLAQALAPRLRVVGVAPGITLVSGDQSGGGFKRAHRMTPLGQSSTPDDIAQAVAYLAEARAVTGTTLYVDGGQHLMPLARDVMFLTE</sequence>
<evidence type="ECO:0000256" key="2">
    <source>
        <dbReference type="ARBA" id="ARBA00023002"/>
    </source>
</evidence>
<evidence type="ECO:0000256" key="1">
    <source>
        <dbReference type="ARBA" id="ARBA00006484"/>
    </source>
</evidence>
<protein>
    <submittedName>
        <fullName evidence="4">SDR family oxidoreductase</fullName>
    </submittedName>
</protein>
<dbReference type="AlphaFoldDB" id="A0A5M8B215"/>
<dbReference type="PRINTS" id="PR00081">
    <property type="entry name" value="GDHRDH"/>
</dbReference>
<dbReference type="EMBL" id="VWRN01000025">
    <property type="protein sequence ID" value="KAA6127084.1"/>
    <property type="molecule type" value="Genomic_DNA"/>
</dbReference>
<dbReference type="RefSeq" id="WP_149317217.1">
    <property type="nucleotide sequence ID" value="NZ_VWRN01000025.1"/>
</dbReference>
<dbReference type="PANTHER" id="PTHR43639:SF1">
    <property type="entry name" value="SHORT-CHAIN DEHYDROGENASE_REDUCTASE FAMILY PROTEIN"/>
    <property type="match status" value="1"/>
</dbReference>
<dbReference type="NCBIfam" id="NF006597">
    <property type="entry name" value="PRK09134.1"/>
    <property type="match status" value="1"/>
</dbReference>
<accession>A0A5M8B215</accession>
<name>A0A5M8B215_9BURK</name>
<feature type="region of interest" description="Disordered" evidence="3">
    <location>
        <begin position="1"/>
        <end position="30"/>
    </location>
</feature>
<dbReference type="Gene3D" id="3.40.50.720">
    <property type="entry name" value="NAD(P)-binding Rossmann-like Domain"/>
    <property type="match status" value="1"/>
</dbReference>
<evidence type="ECO:0000256" key="3">
    <source>
        <dbReference type="SAM" id="MobiDB-lite"/>
    </source>
</evidence>
<evidence type="ECO:0000313" key="4">
    <source>
        <dbReference type="EMBL" id="KAA6127084.1"/>
    </source>
</evidence>
<dbReference type="SUPFAM" id="SSF51735">
    <property type="entry name" value="NAD(P)-binding Rossmann-fold domains"/>
    <property type="match status" value="1"/>
</dbReference>
<dbReference type="Pfam" id="PF00106">
    <property type="entry name" value="adh_short"/>
    <property type="match status" value="1"/>
</dbReference>
<organism evidence="4 5">
    <name type="scientific">Cupriavidus cauae</name>
    <dbReference type="NCBI Taxonomy" id="2608999"/>
    <lineage>
        <taxon>Bacteria</taxon>
        <taxon>Pseudomonadati</taxon>
        <taxon>Pseudomonadota</taxon>
        <taxon>Betaproteobacteria</taxon>
        <taxon>Burkholderiales</taxon>
        <taxon>Burkholderiaceae</taxon>
        <taxon>Cupriavidus</taxon>
    </lineage>
</organism>
<gene>
    <name evidence="4" type="ORF">F1599_08685</name>
</gene>
<keyword evidence="5" id="KW-1185">Reference proteome</keyword>
<dbReference type="InterPro" id="IPR036291">
    <property type="entry name" value="NAD(P)-bd_dom_sf"/>
</dbReference>
<feature type="compositionally biased region" description="Low complexity" evidence="3">
    <location>
        <begin position="1"/>
        <end position="27"/>
    </location>
</feature>